<gene>
    <name evidence="1" type="ORF">ACFPUY_26370</name>
</gene>
<sequence>MDQAAVDHLALLAAQVLRRPRAFSDAALRPSPYDAHHTVPAIAFGHAARFALP</sequence>
<proteinExistence type="predicted"/>
<protein>
    <recommendedName>
        <fullName evidence="3">Cytochrome P450</fullName>
    </recommendedName>
</protein>
<organism evidence="1 2">
    <name type="scientific">Nonomuraea harbinensis</name>
    <dbReference type="NCBI Taxonomy" id="1286938"/>
    <lineage>
        <taxon>Bacteria</taxon>
        <taxon>Bacillati</taxon>
        <taxon>Actinomycetota</taxon>
        <taxon>Actinomycetes</taxon>
        <taxon>Streptosporangiales</taxon>
        <taxon>Streptosporangiaceae</taxon>
        <taxon>Nonomuraea</taxon>
    </lineage>
</organism>
<evidence type="ECO:0000313" key="1">
    <source>
        <dbReference type="EMBL" id="MFC5818643.1"/>
    </source>
</evidence>
<keyword evidence="2" id="KW-1185">Reference proteome</keyword>
<evidence type="ECO:0000313" key="2">
    <source>
        <dbReference type="Proteomes" id="UP001596096"/>
    </source>
</evidence>
<dbReference type="Proteomes" id="UP001596096">
    <property type="component" value="Unassembled WGS sequence"/>
</dbReference>
<reference evidence="2" key="1">
    <citation type="journal article" date="2019" name="Int. J. Syst. Evol. Microbiol.">
        <title>The Global Catalogue of Microorganisms (GCM) 10K type strain sequencing project: providing services to taxonomists for standard genome sequencing and annotation.</title>
        <authorList>
            <consortium name="The Broad Institute Genomics Platform"/>
            <consortium name="The Broad Institute Genome Sequencing Center for Infectious Disease"/>
            <person name="Wu L."/>
            <person name="Ma J."/>
        </authorList>
    </citation>
    <scope>NUCLEOTIDE SEQUENCE [LARGE SCALE GENOMIC DNA]</scope>
    <source>
        <strain evidence="2">CGMCC 4.7106</strain>
    </source>
</reference>
<accession>A0ABW1C192</accession>
<name>A0ABW1C192_9ACTN</name>
<dbReference type="EMBL" id="JBHSNW010000014">
    <property type="protein sequence ID" value="MFC5818643.1"/>
    <property type="molecule type" value="Genomic_DNA"/>
</dbReference>
<comment type="caution">
    <text evidence="1">The sequence shown here is derived from an EMBL/GenBank/DDBJ whole genome shotgun (WGS) entry which is preliminary data.</text>
</comment>
<dbReference type="RefSeq" id="WP_219547158.1">
    <property type="nucleotide sequence ID" value="NZ_JAHKRN010000031.1"/>
</dbReference>
<evidence type="ECO:0008006" key="3">
    <source>
        <dbReference type="Google" id="ProtNLM"/>
    </source>
</evidence>